<proteinExistence type="predicted"/>
<organism evidence="1 2">
    <name type="scientific">Gonapodya prolifera (strain JEL478)</name>
    <name type="common">Monoblepharis prolifera</name>
    <dbReference type="NCBI Taxonomy" id="1344416"/>
    <lineage>
        <taxon>Eukaryota</taxon>
        <taxon>Fungi</taxon>
        <taxon>Fungi incertae sedis</taxon>
        <taxon>Chytridiomycota</taxon>
        <taxon>Chytridiomycota incertae sedis</taxon>
        <taxon>Monoblepharidomycetes</taxon>
        <taxon>Monoblepharidales</taxon>
        <taxon>Gonapodyaceae</taxon>
        <taxon>Gonapodya</taxon>
    </lineage>
</organism>
<sequence>MPLFTLRLLDVVETDHDIFARNHIDALQADLKGALRVTTLAIAPSPEVRICTPVAKMTNPDVLSLKNQWTGLRGNLTEEVLAGAIEPPEQAAPKPLSRRNSYMHHNSQVSLPGVSGNSIKMQQPQLEGSRIFVCGTKRFKSMVTEMLLTLGYMESVIVELA</sequence>
<dbReference type="Gene3D" id="3.40.50.80">
    <property type="entry name" value="Nucleotide-binding domain of ferredoxin-NADP reductase (FNR) module"/>
    <property type="match status" value="1"/>
</dbReference>
<reference evidence="1 2" key="1">
    <citation type="journal article" date="2015" name="Genome Biol. Evol.">
        <title>Phylogenomic analyses indicate that early fungi evolved digesting cell walls of algal ancestors of land plants.</title>
        <authorList>
            <person name="Chang Y."/>
            <person name="Wang S."/>
            <person name="Sekimoto S."/>
            <person name="Aerts A.L."/>
            <person name="Choi C."/>
            <person name="Clum A."/>
            <person name="LaButti K.M."/>
            <person name="Lindquist E.A."/>
            <person name="Yee Ngan C."/>
            <person name="Ohm R.A."/>
            <person name="Salamov A.A."/>
            <person name="Grigoriev I.V."/>
            <person name="Spatafora J.W."/>
            <person name="Berbee M.L."/>
        </authorList>
    </citation>
    <scope>NUCLEOTIDE SEQUENCE [LARGE SCALE GENOMIC DNA]</scope>
    <source>
        <strain evidence="1 2">JEL478</strain>
    </source>
</reference>
<evidence type="ECO:0000313" key="1">
    <source>
        <dbReference type="EMBL" id="KXS19110.1"/>
    </source>
</evidence>
<dbReference type="EMBL" id="KQ965739">
    <property type="protein sequence ID" value="KXS19110.1"/>
    <property type="molecule type" value="Genomic_DNA"/>
</dbReference>
<accession>A0A139AQT2</accession>
<name>A0A139AQT2_GONPJ</name>
<protein>
    <submittedName>
        <fullName evidence="1">Uncharacterized protein</fullName>
    </submittedName>
</protein>
<dbReference type="AlphaFoldDB" id="A0A139AQT2"/>
<dbReference type="InterPro" id="IPR039261">
    <property type="entry name" value="FNR_nucleotide-bd"/>
</dbReference>
<keyword evidence="2" id="KW-1185">Reference proteome</keyword>
<evidence type="ECO:0000313" key="2">
    <source>
        <dbReference type="Proteomes" id="UP000070544"/>
    </source>
</evidence>
<gene>
    <name evidence="1" type="ORF">M427DRAFT_469085</name>
</gene>
<dbReference type="Proteomes" id="UP000070544">
    <property type="component" value="Unassembled WGS sequence"/>
</dbReference>